<evidence type="ECO:0000256" key="3">
    <source>
        <dbReference type="ARBA" id="ARBA00022692"/>
    </source>
</evidence>
<keyword evidence="4 6" id="KW-1133">Transmembrane helix</keyword>
<protein>
    <submittedName>
        <fullName evidence="7">Energy-coupling factor transporter transmembrane component T</fullName>
    </submittedName>
</protein>
<dbReference type="CDD" id="cd16914">
    <property type="entry name" value="EcfT"/>
    <property type="match status" value="1"/>
</dbReference>
<keyword evidence="3 6" id="KW-0812">Transmembrane</keyword>
<dbReference type="RefSeq" id="WP_378140466.1">
    <property type="nucleotide sequence ID" value="NZ_JBHSEF010000010.1"/>
</dbReference>
<comment type="subcellular location">
    <subcellularLocation>
        <location evidence="1">Membrane</location>
        <topology evidence="1">Multi-pass membrane protein</topology>
    </subcellularLocation>
</comment>
<feature type="transmembrane region" description="Helical" evidence="6">
    <location>
        <begin position="230"/>
        <end position="248"/>
    </location>
</feature>
<keyword evidence="8" id="KW-1185">Reference proteome</keyword>
<feature type="transmembrane region" description="Helical" evidence="6">
    <location>
        <begin position="59"/>
        <end position="78"/>
    </location>
</feature>
<feature type="transmembrane region" description="Helical" evidence="6">
    <location>
        <begin position="98"/>
        <end position="119"/>
    </location>
</feature>
<evidence type="ECO:0000256" key="4">
    <source>
        <dbReference type="ARBA" id="ARBA00022989"/>
    </source>
</evidence>
<evidence type="ECO:0000313" key="7">
    <source>
        <dbReference type="EMBL" id="MFC4354237.1"/>
    </source>
</evidence>
<dbReference type="PANTHER" id="PTHR34857">
    <property type="entry name" value="SLL0384 PROTEIN"/>
    <property type="match status" value="1"/>
</dbReference>
<evidence type="ECO:0000256" key="6">
    <source>
        <dbReference type="SAM" id="Phobius"/>
    </source>
</evidence>
<dbReference type="Proteomes" id="UP001595733">
    <property type="component" value="Unassembled WGS sequence"/>
</dbReference>
<dbReference type="InterPro" id="IPR051611">
    <property type="entry name" value="ECF_transporter_component"/>
</dbReference>
<gene>
    <name evidence="7" type="ORF">ACFO0S_04015</name>
</gene>
<comment type="caution">
    <text evidence="7">The sequence shown here is derived from an EMBL/GenBank/DDBJ whole genome shotgun (WGS) entry which is preliminary data.</text>
</comment>
<proteinExistence type="predicted"/>
<evidence type="ECO:0000256" key="5">
    <source>
        <dbReference type="ARBA" id="ARBA00023136"/>
    </source>
</evidence>
<evidence type="ECO:0000256" key="1">
    <source>
        <dbReference type="ARBA" id="ARBA00004141"/>
    </source>
</evidence>
<accession>A0ABV8UTU4</accession>
<sequence>MKPNVILSLHPMTKLLFVFFVGVSVFVIPHYAFAYAWFPMLTLLAWLAGPPALKEFLRLTVKALIVLLAIVFLMQLFFYPGETVLGEWWIFQWTQEGLLYGLQLTSKILAIGAAFLLFFRVTEIKDFVKALEDRGMPPMGAYVVLSTLTIIPEMKRQMTTIMEAQKTRGVETEGSLLIRIRAFIPILTPLILSSIASTEERAITLESRAFSAPVKKTSLHSLSAGPADRIVPVVLGLLLVALIVWRVVS</sequence>
<reference evidence="8" key="1">
    <citation type="journal article" date="2019" name="Int. J. Syst. Evol. Microbiol.">
        <title>The Global Catalogue of Microorganisms (GCM) 10K type strain sequencing project: providing services to taxonomists for standard genome sequencing and annotation.</title>
        <authorList>
            <consortium name="The Broad Institute Genomics Platform"/>
            <consortium name="The Broad Institute Genome Sequencing Center for Infectious Disease"/>
            <person name="Wu L."/>
            <person name="Ma J."/>
        </authorList>
    </citation>
    <scope>NUCLEOTIDE SEQUENCE [LARGE SCALE GENOMIC DNA]</scope>
    <source>
        <strain evidence="8">CCUG 50353</strain>
    </source>
</reference>
<dbReference type="EMBL" id="JBHSEF010000010">
    <property type="protein sequence ID" value="MFC4354237.1"/>
    <property type="molecule type" value="Genomic_DNA"/>
</dbReference>
<evidence type="ECO:0000256" key="2">
    <source>
        <dbReference type="ARBA" id="ARBA00022475"/>
    </source>
</evidence>
<dbReference type="Pfam" id="PF02361">
    <property type="entry name" value="CbiQ"/>
    <property type="match status" value="1"/>
</dbReference>
<dbReference type="PANTHER" id="PTHR34857:SF2">
    <property type="entry name" value="SLL0384 PROTEIN"/>
    <property type="match status" value="1"/>
</dbReference>
<dbReference type="InterPro" id="IPR003339">
    <property type="entry name" value="ABC/ECF_trnsptr_transmembrane"/>
</dbReference>
<keyword evidence="5 6" id="KW-0472">Membrane</keyword>
<name>A0ABV8UTU4_9BACL</name>
<keyword evidence="2" id="KW-1003">Cell membrane</keyword>
<feature type="transmembrane region" description="Helical" evidence="6">
    <location>
        <begin position="15"/>
        <end position="38"/>
    </location>
</feature>
<organism evidence="7 8">
    <name type="scientific">Chryseomicrobium palamuruense</name>
    <dbReference type="NCBI Taxonomy" id="682973"/>
    <lineage>
        <taxon>Bacteria</taxon>
        <taxon>Bacillati</taxon>
        <taxon>Bacillota</taxon>
        <taxon>Bacilli</taxon>
        <taxon>Bacillales</taxon>
        <taxon>Caryophanaceae</taxon>
        <taxon>Chryseomicrobium</taxon>
    </lineage>
</organism>
<evidence type="ECO:0000313" key="8">
    <source>
        <dbReference type="Proteomes" id="UP001595733"/>
    </source>
</evidence>